<dbReference type="AlphaFoldDB" id="A0A1H5T0R4"/>
<dbReference type="GO" id="GO:0016780">
    <property type="term" value="F:phosphotransferase activity, for other substituted phosphate groups"/>
    <property type="evidence" value="ECO:0007669"/>
    <property type="project" value="InterPro"/>
</dbReference>
<keyword evidence="5 8" id="KW-1133">Transmembrane helix</keyword>
<comment type="subcellular location">
    <subcellularLocation>
        <location evidence="1">Cell membrane</location>
        <topology evidence="1">Multi-pass membrane protein</topology>
    </subcellularLocation>
</comment>
<evidence type="ECO:0000256" key="8">
    <source>
        <dbReference type="SAM" id="Phobius"/>
    </source>
</evidence>
<dbReference type="PROSITE" id="PS01348">
    <property type="entry name" value="MRAY_2"/>
    <property type="match status" value="1"/>
</dbReference>
<feature type="transmembrane region" description="Helical" evidence="8">
    <location>
        <begin position="182"/>
        <end position="201"/>
    </location>
</feature>
<name>A0A1H5T0R4_9CLOT</name>
<feature type="transmembrane region" description="Helical" evidence="8">
    <location>
        <begin position="157"/>
        <end position="176"/>
    </location>
</feature>
<evidence type="ECO:0000256" key="2">
    <source>
        <dbReference type="ARBA" id="ARBA00022475"/>
    </source>
</evidence>
<dbReference type="InterPro" id="IPR018480">
    <property type="entry name" value="PNAcMuramoyl-5peptid_Trfase_CS"/>
</dbReference>
<evidence type="ECO:0000256" key="1">
    <source>
        <dbReference type="ARBA" id="ARBA00004651"/>
    </source>
</evidence>
<feature type="transmembrane region" description="Helical" evidence="8">
    <location>
        <begin position="237"/>
        <end position="258"/>
    </location>
</feature>
<keyword evidence="3 9" id="KW-0808">Transferase</keyword>
<evidence type="ECO:0000256" key="7">
    <source>
        <dbReference type="PIRSR" id="PIRSR600715-1"/>
    </source>
</evidence>
<keyword evidence="7" id="KW-0460">Magnesium</keyword>
<dbReference type="OrthoDB" id="9805475at2"/>
<proteinExistence type="predicted"/>
<evidence type="ECO:0000256" key="3">
    <source>
        <dbReference type="ARBA" id="ARBA00022679"/>
    </source>
</evidence>
<dbReference type="GO" id="GO:0005886">
    <property type="term" value="C:plasma membrane"/>
    <property type="evidence" value="ECO:0007669"/>
    <property type="project" value="UniProtKB-SubCell"/>
</dbReference>
<dbReference type="RefSeq" id="WP_103895510.1">
    <property type="nucleotide sequence ID" value="NZ_FNUK01000004.1"/>
</dbReference>
<keyword evidence="6 8" id="KW-0472">Membrane</keyword>
<keyword evidence="7" id="KW-0479">Metal-binding</keyword>
<feature type="transmembrane region" description="Helical" evidence="8">
    <location>
        <begin position="99"/>
        <end position="116"/>
    </location>
</feature>
<dbReference type="Pfam" id="PF00953">
    <property type="entry name" value="Glycos_transf_4"/>
    <property type="match status" value="1"/>
</dbReference>
<evidence type="ECO:0000313" key="9">
    <source>
        <dbReference type="EMBL" id="SEF55691.1"/>
    </source>
</evidence>
<keyword evidence="4 8" id="KW-0812">Transmembrane</keyword>
<feature type="transmembrane region" description="Helical" evidence="8">
    <location>
        <begin position="69"/>
        <end position="87"/>
    </location>
</feature>
<keyword evidence="2" id="KW-1003">Cell membrane</keyword>
<evidence type="ECO:0000313" key="10">
    <source>
        <dbReference type="Proteomes" id="UP000242850"/>
    </source>
</evidence>
<evidence type="ECO:0000256" key="4">
    <source>
        <dbReference type="ARBA" id="ARBA00022692"/>
    </source>
</evidence>
<feature type="transmembrane region" description="Helical" evidence="8">
    <location>
        <begin position="213"/>
        <end position="231"/>
    </location>
</feature>
<evidence type="ECO:0000256" key="6">
    <source>
        <dbReference type="ARBA" id="ARBA00023136"/>
    </source>
</evidence>
<comment type="cofactor">
    <cofactor evidence="7">
        <name>Mg(2+)</name>
        <dbReference type="ChEBI" id="CHEBI:18420"/>
    </cofactor>
</comment>
<evidence type="ECO:0000256" key="5">
    <source>
        <dbReference type="ARBA" id="ARBA00022989"/>
    </source>
</evidence>
<feature type="binding site" evidence="7">
    <location>
        <position position="212"/>
    </location>
    <ligand>
        <name>Mg(2+)</name>
        <dbReference type="ChEBI" id="CHEBI:18420"/>
    </ligand>
</feature>
<gene>
    <name evidence="9" type="ORF">SAMN05660865_00501</name>
</gene>
<dbReference type="GO" id="GO:0044038">
    <property type="term" value="P:cell wall macromolecule biosynthetic process"/>
    <property type="evidence" value="ECO:0007669"/>
    <property type="project" value="TreeGrafter"/>
</dbReference>
<dbReference type="GO" id="GO:0046872">
    <property type="term" value="F:metal ion binding"/>
    <property type="evidence" value="ECO:0007669"/>
    <property type="project" value="UniProtKB-KW"/>
</dbReference>
<dbReference type="PANTHER" id="PTHR22926:SF3">
    <property type="entry name" value="UNDECAPRENYL-PHOSPHATE ALPHA-N-ACETYLGLUCOSAMINYL 1-PHOSPHATE TRANSFERASE"/>
    <property type="match status" value="1"/>
</dbReference>
<feature type="transmembrane region" description="Helical" evidence="8">
    <location>
        <begin position="45"/>
        <end position="63"/>
    </location>
</feature>
<dbReference type="PANTHER" id="PTHR22926">
    <property type="entry name" value="PHOSPHO-N-ACETYLMURAMOYL-PENTAPEPTIDE-TRANSFERASE"/>
    <property type="match status" value="1"/>
</dbReference>
<reference evidence="10" key="1">
    <citation type="submission" date="2016-10" db="EMBL/GenBank/DDBJ databases">
        <authorList>
            <person name="Varghese N."/>
            <person name="Submissions S."/>
        </authorList>
    </citation>
    <scope>NUCLEOTIDE SEQUENCE [LARGE SCALE GENOMIC DNA]</scope>
    <source>
        <strain evidence="10">DSM 5463</strain>
    </source>
</reference>
<feature type="transmembrane region" description="Helical" evidence="8">
    <location>
        <begin position="288"/>
        <end position="308"/>
    </location>
</feature>
<accession>A0A1H5T0R4</accession>
<dbReference type="CDD" id="cd06853">
    <property type="entry name" value="GT_WecA_like"/>
    <property type="match status" value="1"/>
</dbReference>
<keyword evidence="10" id="KW-1185">Reference proteome</keyword>
<feature type="transmembrane region" description="Helical" evidence="8">
    <location>
        <begin position="6"/>
        <end position="25"/>
    </location>
</feature>
<dbReference type="GO" id="GO:0071555">
    <property type="term" value="P:cell wall organization"/>
    <property type="evidence" value="ECO:0007669"/>
    <property type="project" value="TreeGrafter"/>
</dbReference>
<dbReference type="InterPro" id="IPR000715">
    <property type="entry name" value="Glycosyl_transferase_4"/>
</dbReference>
<feature type="transmembrane region" description="Helical" evidence="8">
    <location>
        <begin position="128"/>
        <end position="145"/>
    </location>
</feature>
<sequence>MSYLVMFVSSAILSLILTPHVIKLAYKLNAIDVPKDSRRVHKRPIPRMGGLAVFISFCIVSIFSLKLDLTLVGLLLSSLIIVFMGMVDDIKTLRPVSKLIIQLFASILLILFGIKIKSLSIPFMGVDKYINLGFFSVPLTIFWVVGMTNAFNLIDGLDGLASGIGFISSITLFIISILTSRYLSSVLTIILAGSCLGFLYYNFNPAKVFLGDTGSQFIGFILASISIISAIKYYTAFSILASVLAFGVPIYDTLSAIIRRKLNNRPIMEADRGHLHHRLLDKGFSHKNVVIIIYLISMVLGIISIFTIVLPSSISVFLFISAATLLVFWKVLNKNYRDQLYNK</sequence>
<feature type="transmembrane region" description="Helical" evidence="8">
    <location>
        <begin position="314"/>
        <end position="332"/>
    </location>
</feature>
<dbReference type="EMBL" id="FNUK01000004">
    <property type="protein sequence ID" value="SEF55691.1"/>
    <property type="molecule type" value="Genomic_DNA"/>
</dbReference>
<feature type="binding site" evidence="7">
    <location>
        <position position="152"/>
    </location>
    <ligand>
        <name>Mg(2+)</name>
        <dbReference type="ChEBI" id="CHEBI:18420"/>
    </ligand>
</feature>
<protein>
    <submittedName>
        <fullName evidence="9">UDP-GlcNAc:undecaprenyl-phosphate GlcNAc-1-phosphate transferase</fullName>
    </submittedName>
</protein>
<organism evidence="9 10">
    <name type="scientific">Caloramator fervidus</name>
    <dbReference type="NCBI Taxonomy" id="29344"/>
    <lineage>
        <taxon>Bacteria</taxon>
        <taxon>Bacillati</taxon>
        <taxon>Bacillota</taxon>
        <taxon>Clostridia</taxon>
        <taxon>Eubacteriales</taxon>
        <taxon>Clostridiaceae</taxon>
        <taxon>Caloramator</taxon>
    </lineage>
</organism>
<dbReference type="Proteomes" id="UP000242850">
    <property type="component" value="Unassembled WGS sequence"/>
</dbReference>
<dbReference type="GO" id="GO:0009103">
    <property type="term" value="P:lipopolysaccharide biosynthetic process"/>
    <property type="evidence" value="ECO:0007669"/>
    <property type="project" value="TreeGrafter"/>
</dbReference>